<evidence type="ECO:0000313" key="2">
    <source>
        <dbReference type="Proteomes" id="UP001358586"/>
    </source>
</evidence>
<organism evidence="1 2">
    <name type="scientific">Gossypium arboreum</name>
    <name type="common">Tree cotton</name>
    <name type="synonym">Gossypium nanking</name>
    <dbReference type="NCBI Taxonomy" id="29729"/>
    <lineage>
        <taxon>Eukaryota</taxon>
        <taxon>Viridiplantae</taxon>
        <taxon>Streptophyta</taxon>
        <taxon>Embryophyta</taxon>
        <taxon>Tracheophyta</taxon>
        <taxon>Spermatophyta</taxon>
        <taxon>Magnoliopsida</taxon>
        <taxon>eudicotyledons</taxon>
        <taxon>Gunneridae</taxon>
        <taxon>Pentapetalae</taxon>
        <taxon>rosids</taxon>
        <taxon>malvids</taxon>
        <taxon>Malvales</taxon>
        <taxon>Malvaceae</taxon>
        <taxon>Malvoideae</taxon>
        <taxon>Gossypium</taxon>
    </lineage>
</organism>
<dbReference type="Pfam" id="PF14223">
    <property type="entry name" value="Retrotran_gag_2"/>
    <property type="match status" value="1"/>
</dbReference>
<proteinExistence type="predicted"/>
<dbReference type="EMBL" id="JARKNE010000006">
    <property type="protein sequence ID" value="KAK5825812.1"/>
    <property type="molecule type" value="Genomic_DNA"/>
</dbReference>
<keyword evidence="2" id="KW-1185">Reference proteome</keyword>
<sequence>MFDHFTHIINSLKAFGKIYPNKEMVKKMLNSLPMSWEAKVMITEESKDLSSLSIDKLIGSFLTYEIKINHNAQEIKEVPKKVGLAFKSTTCEKDEDFMVIRRR</sequence>
<gene>
    <name evidence="1" type="ORF">PVK06_020678</name>
</gene>
<evidence type="ECO:0000313" key="1">
    <source>
        <dbReference type="EMBL" id="KAK5825812.1"/>
    </source>
</evidence>
<evidence type="ECO:0008006" key="3">
    <source>
        <dbReference type="Google" id="ProtNLM"/>
    </source>
</evidence>
<protein>
    <recommendedName>
        <fullName evidence="3">UBN2 domain-containing protein</fullName>
    </recommendedName>
</protein>
<comment type="caution">
    <text evidence="1">The sequence shown here is derived from an EMBL/GenBank/DDBJ whole genome shotgun (WGS) entry which is preliminary data.</text>
</comment>
<dbReference type="Proteomes" id="UP001358586">
    <property type="component" value="Chromosome 6"/>
</dbReference>
<name>A0ABR0PN17_GOSAR</name>
<accession>A0ABR0PN17</accession>
<reference evidence="1 2" key="1">
    <citation type="submission" date="2023-03" db="EMBL/GenBank/DDBJ databases">
        <title>WGS of Gossypium arboreum.</title>
        <authorList>
            <person name="Yu D."/>
        </authorList>
    </citation>
    <scope>NUCLEOTIDE SEQUENCE [LARGE SCALE GENOMIC DNA]</scope>
    <source>
        <tissue evidence="1">Leaf</tissue>
    </source>
</reference>